<dbReference type="InterPro" id="IPR036282">
    <property type="entry name" value="Glutathione-S-Trfase_C_sf"/>
</dbReference>
<dbReference type="CDD" id="cd03188">
    <property type="entry name" value="GST_C_Beta"/>
    <property type="match status" value="1"/>
</dbReference>
<comment type="caution">
    <text evidence="2">The sequence shown here is derived from an EMBL/GenBank/DDBJ whole genome shotgun (WGS) entry which is preliminary data.</text>
</comment>
<evidence type="ECO:0000313" key="3">
    <source>
        <dbReference type="Proteomes" id="UP001159100"/>
    </source>
</evidence>
<reference evidence="2 3" key="1">
    <citation type="submission" date="2023-02" db="EMBL/GenBank/DDBJ databases">
        <title>Pseudomonas chrutzelriedensis sp. nov., a potently antifungal strain isolated from moss.</title>
        <authorList>
            <person name="Schnyder A."/>
            <person name="Kalawong R."/>
            <person name="Eberl L."/>
            <person name="Agnoli K."/>
        </authorList>
    </citation>
    <scope>NUCLEOTIDE SEQUENCE [LARGE SCALE GENOMIC DNA]</scope>
    <source>
        <strain evidence="2 3">681</strain>
    </source>
</reference>
<dbReference type="RefSeq" id="WP_282315314.1">
    <property type="nucleotide sequence ID" value="NZ_JARBWL010000001.1"/>
</dbReference>
<dbReference type="EMBL" id="JARBWL010000001">
    <property type="protein sequence ID" value="MDI2590960.1"/>
    <property type="molecule type" value="Genomic_DNA"/>
</dbReference>
<organism evidence="2 3">
    <name type="scientific">Pseudomonas fungipugnans</name>
    <dbReference type="NCBI Taxonomy" id="3024217"/>
    <lineage>
        <taxon>Bacteria</taxon>
        <taxon>Pseudomonadati</taxon>
        <taxon>Pseudomonadota</taxon>
        <taxon>Gammaproteobacteria</taxon>
        <taxon>Pseudomonadales</taxon>
        <taxon>Pseudomonadaceae</taxon>
        <taxon>Pseudomonas</taxon>
    </lineage>
</organism>
<dbReference type="PROSITE" id="PS50404">
    <property type="entry name" value="GST_NTER"/>
    <property type="match status" value="1"/>
</dbReference>
<keyword evidence="3" id="KW-1185">Reference proteome</keyword>
<evidence type="ECO:0000259" key="1">
    <source>
        <dbReference type="PROSITE" id="PS50404"/>
    </source>
</evidence>
<dbReference type="Pfam" id="PF13409">
    <property type="entry name" value="GST_N_2"/>
    <property type="match status" value="1"/>
</dbReference>
<dbReference type="InterPro" id="IPR004045">
    <property type="entry name" value="Glutathione_S-Trfase_N"/>
</dbReference>
<evidence type="ECO:0000313" key="2">
    <source>
        <dbReference type="EMBL" id="MDI2590960.1"/>
    </source>
</evidence>
<dbReference type="InterPro" id="IPR036249">
    <property type="entry name" value="Thioredoxin-like_sf"/>
</dbReference>
<dbReference type="SUPFAM" id="SSF52833">
    <property type="entry name" value="Thioredoxin-like"/>
    <property type="match status" value="1"/>
</dbReference>
<dbReference type="PANTHER" id="PTHR44051:SF8">
    <property type="entry name" value="GLUTATHIONE S-TRANSFERASE GSTA"/>
    <property type="match status" value="1"/>
</dbReference>
<gene>
    <name evidence="2" type="ORF">POF45_05875</name>
</gene>
<name>A0ABT6QJA5_9PSED</name>
<proteinExistence type="predicted"/>
<feature type="domain" description="GST N-terminal" evidence="1">
    <location>
        <begin position="1"/>
        <end position="79"/>
    </location>
</feature>
<protein>
    <submittedName>
        <fullName evidence="2">Glutathione S-transferase N-terminal domain-containing protein</fullName>
    </submittedName>
</protein>
<dbReference type="Gene3D" id="3.40.30.10">
    <property type="entry name" value="Glutaredoxin"/>
    <property type="match status" value="1"/>
</dbReference>
<accession>A0ABT6QJA5</accession>
<dbReference type="Proteomes" id="UP001159100">
    <property type="component" value="Unassembled WGS sequence"/>
</dbReference>
<dbReference type="PANTHER" id="PTHR44051">
    <property type="entry name" value="GLUTATHIONE S-TRANSFERASE-RELATED"/>
    <property type="match status" value="1"/>
</dbReference>
<dbReference type="SFLD" id="SFLDS00019">
    <property type="entry name" value="Glutathione_Transferase_(cytos"/>
    <property type="match status" value="1"/>
</dbReference>
<sequence length="207" mass="23004">MYQLYGKTNSGAAAIEAALELCDVPYRFIDVEASAEATQALEKLNPLQQIPTLQTPSGDVLTESAAILIHLGLTFPAARLLPSDARERDQAIRGMTYIVTNCYAAIGIVDYPERWLAEADESSRENLMAGARARLHWSWEVFADQFSGELYLGIEKPGALDVLAAVVSRWAGSREYLRNARPGFSTWLERIDRHPTLAPVFARHWPS</sequence>
<dbReference type="SUPFAM" id="SSF47616">
    <property type="entry name" value="GST C-terminal domain-like"/>
    <property type="match status" value="1"/>
</dbReference>
<dbReference type="Gene3D" id="1.20.1050.10">
    <property type="match status" value="1"/>
</dbReference>
<dbReference type="InterPro" id="IPR040079">
    <property type="entry name" value="Glutathione_S-Trfase"/>
</dbReference>